<sequence length="53" mass="5912">MKRMGPSRFRQVGERCSVIQVESESPLANQRLKQKVNANNIVSFARKPALAVA</sequence>
<reference evidence="1 2" key="1">
    <citation type="submission" date="2017-06" db="EMBL/GenBank/DDBJ databases">
        <title>Genome sequencing of cyanobaciteial culture collection at National Institute for Environmental Studies (NIES).</title>
        <authorList>
            <person name="Hirose Y."/>
            <person name="Shimura Y."/>
            <person name="Fujisawa T."/>
            <person name="Nakamura Y."/>
            <person name="Kawachi M."/>
        </authorList>
    </citation>
    <scope>NUCLEOTIDE SEQUENCE [LARGE SCALE GENOMIC DNA]</scope>
    <source>
        <strain evidence="1 2">NIES-4072</strain>
    </source>
</reference>
<evidence type="ECO:0000313" key="2">
    <source>
        <dbReference type="Proteomes" id="UP000245124"/>
    </source>
</evidence>
<keyword evidence="2" id="KW-1185">Reference proteome</keyword>
<name>A0A2R5FJU4_NOSCO</name>
<gene>
    <name evidence="1" type="ORF">NIES4072_27040</name>
</gene>
<comment type="caution">
    <text evidence="1">The sequence shown here is derived from an EMBL/GenBank/DDBJ whole genome shotgun (WGS) entry which is preliminary data.</text>
</comment>
<dbReference type="EMBL" id="BDUD01000001">
    <property type="protein sequence ID" value="GBG19037.1"/>
    <property type="molecule type" value="Genomic_DNA"/>
</dbReference>
<evidence type="ECO:0000313" key="1">
    <source>
        <dbReference type="EMBL" id="GBG19037.1"/>
    </source>
</evidence>
<protein>
    <submittedName>
        <fullName evidence="1">Uncharacterized protein</fullName>
    </submittedName>
</protein>
<accession>A0A2R5FJU4</accession>
<dbReference type="Proteomes" id="UP000245124">
    <property type="component" value="Unassembled WGS sequence"/>
</dbReference>
<dbReference type="AlphaFoldDB" id="A0A2R5FJU4"/>
<organism evidence="1 2">
    <name type="scientific">Nostoc commune NIES-4072</name>
    <dbReference type="NCBI Taxonomy" id="2005467"/>
    <lineage>
        <taxon>Bacteria</taxon>
        <taxon>Bacillati</taxon>
        <taxon>Cyanobacteriota</taxon>
        <taxon>Cyanophyceae</taxon>
        <taxon>Nostocales</taxon>
        <taxon>Nostocaceae</taxon>
        <taxon>Nostoc</taxon>
    </lineage>
</organism>
<proteinExistence type="predicted"/>